<name>A0A1Q8Y8V6_9BURK</name>
<dbReference type="AlphaFoldDB" id="A0A1Q8Y8V6"/>
<dbReference type="Proteomes" id="UP000185911">
    <property type="component" value="Unassembled WGS sequence"/>
</dbReference>
<accession>A0A1Q8Y8V6</accession>
<organism evidence="1 2">
    <name type="scientific">Rhodoferax antarcticus ANT.BR</name>
    <dbReference type="NCBI Taxonomy" id="1111071"/>
    <lineage>
        <taxon>Bacteria</taxon>
        <taxon>Pseudomonadati</taxon>
        <taxon>Pseudomonadota</taxon>
        <taxon>Betaproteobacteria</taxon>
        <taxon>Burkholderiales</taxon>
        <taxon>Comamonadaceae</taxon>
        <taxon>Rhodoferax</taxon>
    </lineage>
</organism>
<reference evidence="1 2" key="1">
    <citation type="submission" date="2017-01" db="EMBL/GenBank/DDBJ databases">
        <title>Genome sequence of Rhodoferax antarcticus ANT.BR, a psychrophilic purple nonsulfur bacterium from an Antarctic microbial mat.</title>
        <authorList>
            <person name="Baker J."/>
            <person name="Riester C."/>
            <person name="Skinner B."/>
            <person name="Newell A."/>
            <person name="Swingley W."/>
            <person name="Madigan M."/>
            <person name="Jung D."/>
            <person name="Asao M."/>
            <person name="Chen M."/>
            <person name="Loughlin P."/>
            <person name="Pan H."/>
            <person name="Lin S."/>
            <person name="Li N."/>
            <person name="Shaw J."/>
            <person name="Prado M."/>
            <person name="Sherman C."/>
            <person name="Li X."/>
            <person name="Tang J."/>
            <person name="Blankenship R."/>
            <person name="Zhao T."/>
            <person name="Touchman J."/>
            <person name="Sattley M."/>
        </authorList>
    </citation>
    <scope>NUCLEOTIDE SEQUENCE [LARGE SCALE GENOMIC DNA]</scope>
    <source>
        <strain evidence="1 2">ANT.BR</strain>
    </source>
</reference>
<dbReference type="EMBL" id="MSYM01000020">
    <property type="protein sequence ID" value="OLP04491.1"/>
    <property type="molecule type" value="Genomic_DNA"/>
</dbReference>
<comment type="caution">
    <text evidence="1">The sequence shown here is derived from an EMBL/GenBank/DDBJ whole genome shotgun (WGS) entry which is preliminary data.</text>
</comment>
<proteinExistence type="predicted"/>
<protein>
    <submittedName>
        <fullName evidence="1">Uncharacterized protein</fullName>
    </submittedName>
</protein>
<keyword evidence="2" id="KW-1185">Reference proteome</keyword>
<gene>
    <name evidence="1" type="ORF">BLL52_4101</name>
</gene>
<evidence type="ECO:0000313" key="2">
    <source>
        <dbReference type="Proteomes" id="UP000185911"/>
    </source>
</evidence>
<evidence type="ECO:0000313" key="1">
    <source>
        <dbReference type="EMBL" id="OLP04491.1"/>
    </source>
</evidence>
<sequence>MCADQIDSLEVIGTLTQRGMTIDETPAFKAWVALDKSLQGV</sequence>